<dbReference type="Gene3D" id="3.40.50.10490">
    <property type="entry name" value="Glucose-6-phosphate isomerase like protein, domain 1"/>
    <property type="match status" value="2"/>
</dbReference>
<accession>A0A1L4CZ49</accession>
<keyword evidence="4" id="KW-1185">Reference proteome</keyword>
<feature type="domain" description="SIS" evidence="2">
    <location>
        <begin position="196"/>
        <end position="338"/>
    </location>
</feature>
<feature type="domain" description="SIS" evidence="2">
    <location>
        <begin position="32"/>
        <end position="176"/>
    </location>
</feature>
<dbReference type="RefSeq" id="WP_148696938.1">
    <property type="nucleotide sequence ID" value="NZ_CP017834.1"/>
</dbReference>
<dbReference type="STRING" id="1915309.AXG55_04545"/>
<evidence type="ECO:0000256" key="1">
    <source>
        <dbReference type="ARBA" id="ARBA00022737"/>
    </source>
</evidence>
<dbReference type="Proteomes" id="UP000184731">
    <property type="component" value="Chromosome"/>
</dbReference>
<dbReference type="OrthoDB" id="9761808at2"/>
<dbReference type="AlphaFoldDB" id="A0A1L4CZ49"/>
<reference evidence="3 4" key="1">
    <citation type="submission" date="2016-10" db="EMBL/GenBank/DDBJ databases">
        <title>Silvanigrella aquatica sp. nov., isolated from a freshwater lake located in the Black Forest, Germany, description of Silvanigrellaceae fam. nov., Silvanigrellales ord. nov., reclassification of the order Bdellovibrionales in the class Oligoflexia, reclassification of the families Bacteriovoracaceae and Halobacteriovoraceae in the new order Bacteriovoracales ord. nov., and reclassification of the family Pseudobacteriovoracaceae in the order Oligoflexiales.</title>
        <authorList>
            <person name="Hahn M.W."/>
            <person name="Schmidt J."/>
            <person name="Koll U."/>
            <person name="Rohde M."/>
            <person name="Verbag S."/>
            <person name="Pitt A."/>
            <person name="Nakai R."/>
            <person name="Naganuma T."/>
            <person name="Lang E."/>
        </authorList>
    </citation>
    <scope>NUCLEOTIDE SEQUENCE [LARGE SCALE GENOMIC DNA]</scope>
    <source>
        <strain evidence="3 4">MWH-Nonnen-W8red</strain>
    </source>
</reference>
<name>A0A1L4CZ49_9BACT</name>
<keyword evidence="1" id="KW-0677">Repeat</keyword>
<dbReference type="PROSITE" id="PS51464">
    <property type="entry name" value="SIS"/>
    <property type="match status" value="2"/>
</dbReference>
<dbReference type="InterPro" id="IPR001347">
    <property type="entry name" value="SIS_dom"/>
</dbReference>
<dbReference type="GO" id="GO:1901135">
    <property type="term" value="P:carbohydrate derivative metabolic process"/>
    <property type="evidence" value="ECO:0007669"/>
    <property type="project" value="InterPro"/>
</dbReference>
<organism evidence="3 4">
    <name type="scientific">Silvanigrella aquatica</name>
    <dbReference type="NCBI Taxonomy" id="1915309"/>
    <lineage>
        <taxon>Bacteria</taxon>
        <taxon>Pseudomonadati</taxon>
        <taxon>Bdellovibrionota</taxon>
        <taxon>Oligoflexia</taxon>
        <taxon>Silvanigrellales</taxon>
        <taxon>Silvanigrellaceae</taxon>
        <taxon>Silvanigrella</taxon>
    </lineage>
</organism>
<gene>
    <name evidence="3" type="ORF">AXG55_04545</name>
</gene>
<evidence type="ECO:0000313" key="4">
    <source>
        <dbReference type="Proteomes" id="UP000184731"/>
    </source>
</evidence>
<dbReference type="InterPro" id="IPR046348">
    <property type="entry name" value="SIS_dom_sf"/>
</dbReference>
<dbReference type="PANTHER" id="PTHR10937">
    <property type="entry name" value="GLUCOSAMINE--FRUCTOSE-6-PHOSPHATE AMINOTRANSFERASE, ISOMERIZING"/>
    <property type="match status" value="1"/>
</dbReference>
<evidence type="ECO:0000259" key="2">
    <source>
        <dbReference type="PROSITE" id="PS51464"/>
    </source>
</evidence>
<dbReference type="Pfam" id="PF01380">
    <property type="entry name" value="SIS"/>
    <property type="match status" value="2"/>
</dbReference>
<proteinExistence type="predicted"/>
<dbReference type="InterPro" id="IPR035466">
    <property type="entry name" value="GlmS/AgaS_SIS"/>
</dbReference>
<dbReference type="GO" id="GO:0097367">
    <property type="term" value="F:carbohydrate derivative binding"/>
    <property type="evidence" value="ECO:0007669"/>
    <property type="project" value="InterPro"/>
</dbReference>
<dbReference type="SUPFAM" id="SSF53697">
    <property type="entry name" value="SIS domain"/>
    <property type="match status" value="1"/>
</dbReference>
<dbReference type="InterPro" id="IPR035490">
    <property type="entry name" value="GlmS/FrlB_SIS"/>
</dbReference>
<dbReference type="CDD" id="cd05009">
    <property type="entry name" value="SIS_GlmS_GlmD_2"/>
    <property type="match status" value="1"/>
</dbReference>
<evidence type="ECO:0000313" key="3">
    <source>
        <dbReference type="EMBL" id="APJ03210.1"/>
    </source>
</evidence>
<protein>
    <recommendedName>
        <fullName evidence="2">SIS domain-containing protein</fullName>
    </recommendedName>
</protein>
<sequence>MSSQSLMESETEESSSIIESQQKIGLPVIEELVQRLQKHPPYFASTIARGSSDHAAYFAKYAFETQLGVPTSSIAPSVHTIYKSNINYKNGFVFAISQSGKSDDLIECMATARKKGAVTLSIVNELNSPLEKESEYFIPLNAGKESSVAATKSFIASLTRVIQLVAFWRQNQDLKNHLAQLPCLLSQKNSEQYHSALQLLQHEKSVLTIGRGFTFPIALESALKFKETCGLHAEAFSGAEILHGPFELVQKNFPLIVYLQKDEALSGILKLIDKFQEKEAKIIAIAAENIIEENKNLLKNTTVIPTAPSLDSLCDVVTLIHRFYPFAAQLAHLRERNPDLPKNLNKVTSTI</sequence>
<dbReference type="KEGG" id="saqi:AXG55_04545"/>
<dbReference type="EMBL" id="CP017834">
    <property type="protein sequence ID" value="APJ03210.1"/>
    <property type="molecule type" value="Genomic_DNA"/>
</dbReference>
<dbReference type="PANTHER" id="PTHR10937:SF8">
    <property type="entry name" value="AMINOTRANSFERASE-RELATED"/>
    <property type="match status" value="1"/>
</dbReference>
<dbReference type="CDD" id="cd05008">
    <property type="entry name" value="SIS_GlmS_GlmD_1"/>
    <property type="match status" value="1"/>
</dbReference>